<gene>
    <name evidence="3" type="ORF">Vbra_3968</name>
</gene>
<dbReference type="EMBL" id="CDMY01000254">
    <property type="protein sequence ID" value="CEL97124.1"/>
    <property type="molecule type" value="Genomic_DNA"/>
</dbReference>
<evidence type="ECO:0000313" key="3">
    <source>
        <dbReference type="EMBL" id="CEL97124.1"/>
    </source>
</evidence>
<evidence type="ECO:0000313" key="4">
    <source>
        <dbReference type="Proteomes" id="UP000041254"/>
    </source>
</evidence>
<keyword evidence="4" id="KW-1185">Reference proteome</keyword>
<protein>
    <submittedName>
        <fullName evidence="3">Uncharacterized protein</fullName>
    </submittedName>
</protein>
<dbReference type="AlphaFoldDB" id="A0A0G4EKB4"/>
<organism evidence="3 4">
    <name type="scientific">Vitrella brassicaformis (strain CCMP3155)</name>
    <dbReference type="NCBI Taxonomy" id="1169540"/>
    <lineage>
        <taxon>Eukaryota</taxon>
        <taxon>Sar</taxon>
        <taxon>Alveolata</taxon>
        <taxon>Colpodellida</taxon>
        <taxon>Vitrellaceae</taxon>
        <taxon>Vitrella</taxon>
    </lineage>
</organism>
<feature type="region of interest" description="Disordered" evidence="1">
    <location>
        <begin position="92"/>
        <end position="148"/>
    </location>
</feature>
<feature type="transmembrane region" description="Helical" evidence="2">
    <location>
        <begin position="271"/>
        <end position="295"/>
    </location>
</feature>
<keyword evidence="2" id="KW-1133">Transmembrane helix</keyword>
<sequence>MVVVKGNIVRVSMPLGVNLSDSWVVERADRYGEQTPVHASAPVISWGDKTMDFLKMLAKRKARPTSIPMEEDVNLSVELMKHNAFHVASRAQRAAAARGPRRASAFPEDFVSRGPYRPHSSPAGGSRAPEVASQSEKRPTRQQSEPEEWSIYAYGGRRSSFIRNACQALGVSQQRLRGRQGESLTASLIGRDTYAFFWEWFTAETEDTEPFPTGLCSALIVDVCTAGVLIGLLTVVSVSTGVVLSTATFLYLMFVGLALTTTLRSQTVAKAVMASLVAPVASYCGGVLGIVIPIFFGESHFIFVFVLSFSSAALLYFVAEEIALEAGRLATPARLVMCLSSGLSGI</sequence>
<dbReference type="InParanoid" id="A0A0G4EKB4"/>
<name>A0A0G4EKB4_VITBC</name>
<dbReference type="Proteomes" id="UP000041254">
    <property type="component" value="Unassembled WGS sequence"/>
</dbReference>
<keyword evidence="2" id="KW-0812">Transmembrane</keyword>
<keyword evidence="2" id="KW-0472">Membrane</keyword>
<dbReference type="VEuPathDB" id="CryptoDB:Vbra_3968"/>
<proteinExistence type="predicted"/>
<feature type="transmembrane region" description="Helical" evidence="2">
    <location>
        <begin position="301"/>
        <end position="319"/>
    </location>
</feature>
<evidence type="ECO:0000256" key="1">
    <source>
        <dbReference type="SAM" id="MobiDB-lite"/>
    </source>
</evidence>
<reference evidence="3 4" key="1">
    <citation type="submission" date="2014-11" db="EMBL/GenBank/DDBJ databases">
        <authorList>
            <person name="Zhu J."/>
            <person name="Qi W."/>
            <person name="Song R."/>
        </authorList>
    </citation>
    <scope>NUCLEOTIDE SEQUENCE [LARGE SCALE GENOMIC DNA]</scope>
</reference>
<evidence type="ECO:0000256" key="2">
    <source>
        <dbReference type="SAM" id="Phobius"/>
    </source>
</evidence>
<feature type="transmembrane region" description="Helical" evidence="2">
    <location>
        <begin position="226"/>
        <end position="259"/>
    </location>
</feature>
<feature type="compositionally biased region" description="Low complexity" evidence="1">
    <location>
        <begin position="92"/>
        <end position="105"/>
    </location>
</feature>
<accession>A0A0G4EKB4</accession>